<protein>
    <submittedName>
        <fullName evidence="4">PTS fructose transporter subunit IIA</fullName>
    </submittedName>
</protein>
<dbReference type="GO" id="GO:0009401">
    <property type="term" value="P:phosphoenolpyruvate-dependent sugar phosphotransferase system"/>
    <property type="evidence" value="ECO:0007669"/>
    <property type="project" value="InterPro"/>
</dbReference>
<accession>A0A3M6QZD8</accession>
<evidence type="ECO:0000256" key="1">
    <source>
        <dbReference type="ARBA" id="ARBA00022679"/>
    </source>
</evidence>
<reference evidence="4 5" key="1">
    <citation type="submission" date="2018-10" db="EMBL/GenBank/DDBJ databases">
        <title>Draft genome of Cortibacter populi DSM10536.</title>
        <authorList>
            <person name="Bernier A.-M."/>
            <person name="Bernard K."/>
        </authorList>
    </citation>
    <scope>NUCLEOTIDE SEQUENCE [LARGE SCALE GENOMIC DNA]</scope>
    <source>
        <strain evidence="4 5">DSM 105136</strain>
    </source>
</reference>
<proteinExistence type="predicted"/>
<evidence type="ECO:0000259" key="3">
    <source>
        <dbReference type="PROSITE" id="PS51096"/>
    </source>
</evidence>
<evidence type="ECO:0000256" key="2">
    <source>
        <dbReference type="SAM" id="MobiDB-lite"/>
    </source>
</evidence>
<dbReference type="Pfam" id="PF03610">
    <property type="entry name" value="EIIA-man"/>
    <property type="match status" value="1"/>
</dbReference>
<feature type="region of interest" description="Disordered" evidence="2">
    <location>
        <begin position="142"/>
        <end position="163"/>
    </location>
</feature>
<evidence type="ECO:0000313" key="5">
    <source>
        <dbReference type="Proteomes" id="UP000278006"/>
    </source>
</evidence>
<evidence type="ECO:0000313" key="4">
    <source>
        <dbReference type="EMBL" id="RMX08315.1"/>
    </source>
</evidence>
<dbReference type="InterPro" id="IPR036662">
    <property type="entry name" value="PTS_EIIA_man-typ_sf"/>
</dbReference>
<comment type="caution">
    <text evidence="4">The sequence shown here is derived from an EMBL/GenBank/DDBJ whole genome shotgun (WGS) entry which is preliminary data.</text>
</comment>
<dbReference type="PANTHER" id="PTHR33799">
    <property type="entry name" value="PTS PERMEASE-RELATED-RELATED"/>
    <property type="match status" value="1"/>
</dbReference>
<dbReference type="GO" id="GO:0016020">
    <property type="term" value="C:membrane"/>
    <property type="evidence" value="ECO:0007669"/>
    <property type="project" value="InterPro"/>
</dbReference>
<dbReference type="PANTHER" id="PTHR33799:SF1">
    <property type="entry name" value="PTS SYSTEM MANNOSE-SPECIFIC EIIAB COMPONENT-RELATED"/>
    <property type="match status" value="1"/>
</dbReference>
<sequence>MKECRILIVAHAPLASALRSCGLHVFADAGDALAALDVRPEQDVQTVLRQAAQQQNELTEKLGQQQARSPLLILADVFGATPANAAQQLLAWYGAQGIPARLLAGANVPMLLRALTYRKLSLDDVAERALSGGVNGVMAVSGQGAQQHRHKTPHDPAQHDHQQ</sequence>
<dbReference type="InterPro" id="IPR004701">
    <property type="entry name" value="PTS_EIIA_man-typ"/>
</dbReference>
<dbReference type="GO" id="GO:0016740">
    <property type="term" value="F:transferase activity"/>
    <property type="evidence" value="ECO:0007669"/>
    <property type="project" value="UniProtKB-KW"/>
</dbReference>
<organism evidence="4 5">
    <name type="scientific">Corticibacter populi</name>
    <dbReference type="NCBI Taxonomy" id="1550736"/>
    <lineage>
        <taxon>Bacteria</taxon>
        <taxon>Pseudomonadati</taxon>
        <taxon>Pseudomonadota</taxon>
        <taxon>Betaproteobacteria</taxon>
        <taxon>Burkholderiales</taxon>
        <taxon>Comamonadaceae</taxon>
        <taxon>Corticibacter</taxon>
    </lineage>
</organism>
<dbReference type="PROSITE" id="PS51096">
    <property type="entry name" value="PTS_EIIA_TYPE_4"/>
    <property type="match status" value="1"/>
</dbReference>
<keyword evidence="1" id="KW-0808">Transferase</keyword>
<feature type="compositionally biased region" description="Basic and acidic residues" evidence="2">
    <location>
        <begin position="153"/>
        <end position="163"/>
    </location>
</feature>
<dbReference type="AlphaFoldDB" id="A0A3M6QZD8"/>
<dbReference type="EMBL" id="RDQO01000001">
    <property type="protein sequence ID" value="RMX08315.1"/>
    <property type="molecule type" value="Genomic_DNA"/>
</dbReference>
<dbReference type="SUPFAM" id="SSF53062">
    <property type="entry name" value="PTS system fructose IIA component-like"/>
    <property type="match status" value="1"/>
</dbReference>
<dbReference type="OrthoDB" id="8795346at2"/>
<dbReference type="Proteomes" id="UP000278006">
    <property type="component" value="Unassembled WGS sequence"/>
</dbReference>
<keyword evidence="5" id="KW-1185">Reference proteome</keyword>
<feature type="domain" description="PTS EIIA type-4" evidence="3">
    <location>
        <begin position="3"/>
        <end position="137"/>
    </location>
</feature>
<name>A0A3M6QZD8_9BURK</name>
<gene>
    <name evidence="4" type="ORF">D8I35_04225</name>
</gene>
<dbReference type="Gene3D" id="3.40.50.510">
    <property type="entry name" value="Phosphotransferase system, mannose-type IIA component"/>
    <property type="match status" value="1"/>
</dbReference>
<dbReference type="InterPro" id="IPR051471">
    <property type="entry name" value="Bacterial_PTS_sugar_comp"/>
</dbReference>